<feature type="compositionally biased region" description="Low complexity" evidence="1">
    <location>
        <begin position="11"/>
        <end position="20"/>
    </location>
</feature>
<evidence type="ECO:0000256" key="2">
    <source>
        <dbReference type="SAM" id="Phobius"/>
    </source>
</evidence>
<dbReference type="WBParaSite" id="jg25808">
    <property type="protein sequence ID" value="jg25808"/>
    <property type="gene ID" value="jg25808"/>
</dbReference>
<feature type="region of interest" description="Disordered" evidence="1">
    <location>
        <begin position="1"/>
        <end position="28"/>
    </location>
</feature>
<feature type="transmembrane region" description="Helical" evidence="2">
    <location>
        <begin position="72"/>
        <end position="92"/>
    </location>
</feature>
<keyword evidence="2" id="KW-0472">Membrane</keyword>
<protein>
    <submittedName>
        <fullName evidence="4">Uncharacterized protein</fullName>
    </submittedName>
</protein>
<keyword evidence="2" id="KW-0812">Transmembrane</keyword>
<reference evidence="4" key="1">
    <citation type="submission" date="2022-11" db="UniProtKB">
        <authorList>
            <consortium name="WormBaseParasite"/>
        </authorList>
    </citation>
    <scope>IDENTIFICATION</scope>
</reference>
<dbReference type="AlphaFoldDB" id="A0A915E4U0"/>
<sequence>MPSDDVKTADSPSYAPSPAARNVDETSSDVSAARVRAFHSDDFPSNDVITAKSPVFDASSTKRVWMSNSLPMMSKLVLSVMSSTLFLLYMFIE</sequence>
<dbReference type="Proteomes" id="UP000887574">
    <property type="component" value="Unplaced"/>
</dbReference>
<evidence type="ECO:0000256" key="1">
    <source>
        <dbReference type="SAM" id="MobiDB-lite"/>
    </source>
</evidence>
<keyword evidence="3" id="KW-1185">Reference proteome</keyword>
<name>A0A915E4U0_9BILA</name>
<accession>A0A915E4U0</accession>
<organism evidence="3 4">
    <name type="scientific">Ditylenchus dipsaci</name>
    <dbReference type="NCBI Taxonomy" id="166011"/>
    <lineage>
        <taxon>Eukaryota</taxon>
        <taxon>Metazoa</taxon>
        <taxon>Ecdysozoa</taxon>
        <taxon>Nematoda</taxon>
        <taxon>Chromadorea</taxon>
        <taxon>Rhabditida</taxon>
        <taxon>Tylenchina</taxon>
        <taxon>Tylenchomorpha</taxon>
        <taxon>Sphaerularioidea</taxon>
        <taxon>Anguinidae</taxon>
        <taxon>Anguininae</taxon>
        <taxon>Ditylenchus</taxon>
    </lineage>
</organism>
<evidence type="ECO:0000313" key="4">
    <source>
        <dbReference type="WBParaSite" id="jg25808"/>
    </source>
</evidence>
<evidence type="ECO:0000313" key="3">
    <source>
        <dbReference type="Proteomes" id="UP000887574"/>
    </source>
</evidence>
<keyword evidence="2" id="KW-1133">Transmembrane helix</keyword>
<proteinExistence type="predicted"/>